<feature type="transmembrane region" description="Helical" evidence="4">
    <location>
        <begin position="147"/>
        <end position="168"/>
    </location>
</feature>
<gene>
    <name evidence="6" type="ORF">E3T27_03265</name>
</gene>
<dbReference type="EMBL" id="SOGT01000004">
    <property type="protein sequence ID" value="TFD28065.1"/>
    <property type="molecule type" value="Genomic_DNA"/>
</dbReference>
<dbReference type="PANTHER" id="PTHR24421">
    <property type="entry name" value="NITRATE/NITRITE SENSOR PROTEIN NARX-RELATED"/>
    <property type="match status" value="1"/>
</dbReference>
<dbReference type="Proteomes" id="UP000298424">
    <property type="component" value="Unassembled WGS sequence"/>
</dbReference>
<dbReference type="OrthoDB" id="5125370at2"/>
<feature type="transmembrane region" description="Helical" evidence="4">
    <location>
        <begin position="67"/>
        <end position="86"/>
    </location>
</feature>
<dbReference type="GO" id="GO:0000160">
    <property type="term" value="P:phosphorelay signal transduction system"/>
    <property type="evidence" value="ECO:0007669"/>
    <property type="project" value="UniProtKB-KW"/>
</dbReference>
<evidence type="ECO:0000259" key="5">
    <source>
        <dbReference type="Pfam" id="PF02518"/>
    </source>
</evidence>
<dbReference type="RefSeq" id="WP_134571577.1">
    <property type="nucleotide sequence ID" value="NZ_SOGT01000004.1"/>
</dbReference>
<keyword evidence="3" id="KW-0902">Two-component regulatory system</keyword>
<evidence type="ECO:0000256" key="1">
    <source>
        <dbReference type="ARBA" id="ARBA00022679"/>
    </source>
</evidence>
<feature type="transmembrane region" description="Helical" evidence="4">
    <location>
        <begin position="98"/>
        <end position="116"/>
    </location>
</feature>
<dbReference type="PROSITE" id="PS51257">
    <property type="entry name" value="PROKAR_LIPOPROTEIN"/>
    <property type="match status" value="1"/>
</dbReference>
<evidence type="ECO:0000313" key="6">
    <source>
        <dbReference type="EMBL" id="TFD28065.1"/>
    </source>
</evidence>
<dbReference type="CDD" id="cd16917">
    <property type="entry name" value="HATPase_UhpB-NarQ-NarX-like"/>
    <property type="match status" value="1"/>
</dbReference>
<evidence type="ECO:0000256" key="2">
    <source>
        <dbReference type="ARBA" id="ARBA00022777"/>
    </source>
</evidence>
<dbReference type="Gene3D" id="3.30.565.10">
    <property type="entry name" value="Histidine kinase-like ATPase, C-terminal domain"/>
    <property type="match status" value="1"/>
</dbReference>
<keyword evidence="4" id="KW-0812">Transmembrane</keyword>
<evidence type="ECO:0000256" key="3">
    <source>
        <dbReference type="ARBA" id="ARBA00023012"/>
    </source>
</evidence>
<feature type="domain" description="Histidine kinase/HSP90-like ATPase" evidence="5">
    <location>
        <begin position="303"/>
        <end position="388"/>
    </location>
</feature>
<dbReference type="Pfam" id="PF02518">
    <property type="entry name" value="HATPase_c"/>
    <property type="match status" value="1"/>
</dbReference>
<keyword evidence="2 6" id="KW-0418">Kinase</keyword>
<protein>
    <submittedName>
        <fullName evidence="6">Histidine kinase</fullName>
    </submittedName>
</protein>
<dbReference type="InterPro" id="IPR003594">
    <property type="entry name" value="HATPase_dom"/>
</dbReference>
<keyword evidence="1" id="KW-0808">Transferase</keyword>
<feature type="transmembrane region" description="Helical" evidence="4">
    <location>
        <begin position="20"/>
        <end position="37"/>
    </location>
</feature>
<feature type="transmembrane region" description="Helical" evidence="4">
    <location>
        <begin position="123"/>
        <end position="141"/>
    </location>
</feature>
<dbReference type="InterPro" id="IPR050482">
    <property type="entry name" value="Sensor_HK_TwoCompSys"/>
</dbReference>
<organism evidence="6 7">
    <name type="scientific">Cryobacterium lyxosi</name>
    <dbReference type="NCBI Taxonomy" id="1259228"/>
    <lineage>
        <taxon>Bacteria</taxon>
        <taxon>Bacillati</taxon>
        <taxon>Actinomycetota</taxon>
        <taxon>Actinomycetes</taxon>
        <taxon>Micrococcales</taxon>
        <taxon>Microbacteriaceae</taxon>
        <taxon>Cryobacterium</taxon>
    </lineage>
</organism>
<accession>A0A4R8ZKD4</accession>
<keyword evidence="7" id="KW-1185">Reference proteome</keyword>
<dbReference type="InterPro" id="IPR036890">
    <property type="entry name" value="HATPase_C_sf"/>
</dbReference>
<keyword evidence="4" id="KW-0472">Membrane</keyword>
<comment type="caution">
    <text evidence="6">The sequence shown here is derived from an EMBL/GenBank/DDBJ whole genome shotgun (WGS) entry which is preliminary data.</text>
</comment>
<name>A0A4R8ZKD4_9MICO</name>
<dbReference type="SUPFAM" id="SSF55874">
    <property type="entry name" value="ATPase domain of HSP90 chaperone/DNA topoisomerase II/histidine kinase"/>
    <property type="match status" value="1"/>
</dbReference>
<evidence type="ECO:0000256" key="4">
    <source>
        <dbReference type="SAM" id="Phobius"/>
    </source>
</evidence>
<dbReference type="PANTHER" id="PTHR24421:SF61">
    <property type="entry name" value="OXYGEN SENSOR HISTIDINE KINASE NREB"/>
    <property type="match status" value="1"/>
</dbReference>
<dbReference type="AlphaFoldDB" id="A0A4R8ZKD4"/>
<evidence type="ECO:0000313" key="7">
    <source>
        <dbReference type="Proteomes" id="UP000298424"/>
    </source>
</evidence>
<feature type="transmembrane region" description="Helical" evidence="4">
    <location>
        <begin position="43"/>
        <end position="60"/>
    </location>
</feature>
<keyword evidence="4" id="KW-1133">Transmembrane helix</keyword>
<sequence length="389" mass="41353">MQRIIKERDRLLRRGVQAGGLVGSATTLACVLVPGGLEADARLGSAVLVLLMATGQYLLGSTGALRWAVLILLSGEAIILLVGFTSHPGVPPNLIEESVIGIVSTAPMCAVAAVLLTSPRRLMLLAASFTVTVTSVAVVTVDAPDRTVLLALTVAMWLSFTLASWWIAQSVPRVMHRIAAIGRAHRAERHASELEAQRRQDARLLHDTVLATLTLLAHSGVGVSPNALQKQAGDDARLLRQLRLGGLPTPRRSGVYSLESATVLTLGDTLDAVRQRFERLGLAVNWHGSGQIQLHSNVLDSFLLALSECLENVRRHSGVDHADVTITDDDSTVRVMVTDTGVGFDLGRVGSERLGVAESVIARLRDIGGNARLFSSPGAGTTVVLEVPK</sequence>
<proteinExistence type="predicted"/>
<dbReference type="GO" id="GO:0016301">
    <property type="term" value="F:kinase activity"/>
    <property type="evidence" value="ECO:0007669"/>
    <property type="project" value="UniProtKB-KW"/>
</dbReference>
<reference evidence="6 7" key="1">
    <citation type="submission" date="2019-03" db="EMBL/GenBank/DDBJ databases">
        <title>Genomics of glacier-inhabiting Cryobacterium strains.</title>
        <authorList>
            <person name="Liu Q."/>
            <person name="Xin Y.-H."/>
        </authorList>
    </citation>
    <scope>NUCLEOTIDE SEQUENCE [LARGE SCALE GENOMIC DNA]</scope>
    <source>
        <strain evidence="6 7">TMT1-1</strain>
    </source>
</reference>